<keyword evidence="1" id="KW-0235">DNA replication</keyword>
<keyword evidence="8" id="KW-1185">Reference proteome</keyword>
<organism evidence="5 7">
    <name type="scientific">Bifidobacterium imperatoris</name>
    <dbReference type="NCBI Taxonomy" id="2020965"/>
    <lineage>
        <taxon>Bacteria</taxon>
        <taxon>Bacillati</taxon>
        <taxon>Actinomycetota</taxon>
        <taxon>Actinomycetes</taxon>
        <taxon>Bifidobacteriales</taxon>
        <taxon>Bifidobacteriaceae</taxon>
        <taxon>Bifidobacterium</taxon>
    </lineage>
</organism>
<evidence type="ECO:0000313" key="8">
    <source>
        <dbReference type="Proteomes" id="UP000663067"/>
    </source>
</evidence>
<dbReference type="EMBL" id="NMWV01000016">
    <property type="protein sequence ID" value="PLS24650.1"/>
    <property type="molecule type" value="Genomic_DNA"/>
</dbReference>
<evidence type="ECO:0000256" key="3">
    <source>
        <dbReference type="SAM" id="MobiDB-lite"/>
    </source>
</evidence>
<feature type="compositionally biased region" description="Polar residues" evidence="3">
    <location>
        <begin position="1"/>
        <end position="13"/>
    </location>
</feature>
<dbReference type="AlphaFoldDB" id="A0A2N5IRS4"/>
<dbReference type="RefSeq" id="WP_101625874.1">
    <property type="nucleotide sequence ID" value="NZ_CP071591.1"/>
</dbReference>
<dbReference type="Gene3D" id="3.40.50.300">
    <property type="entry name" value="P-loop containing nucleotide triphosphate hydrolases"/>
    <property type="match status" value="1"/>
</dbReference>
<dbReference type="PRINTS" id="PR00051">
    <property type="entry name" value="DNAA"/>
</dbReference>
<dbReference type="SMART" id="SM00382">
    <property type="entry name" value="AAA"/>
    <property type="match status" value="1"/>
</dbReference>
<feature type="region of interest" description="Disordered" evidence="3">
    <location>
        <begin position="1"/>
        <end position="21"/>
    </location>
</feature>
<accession>A0A2N5IRS4</accession>
<evidence type="ECO:0000256" key="2">
    <source>
        <dbReference type="RuleBase" id="RU004227"/>
    </source>
</evidence>
<dbReference type="PANTHER" id="PTHR30050">
    <property type="entry name" value="CHROMOSOMAL REPLICATION INITIATOR PROTEIN DNAA"/>
    <property type="match status" value="1"/>
</dbReference>
<keyword evidence="1" id="KW-0238">DNA-binding</keyword>
<reference evidence="6 8" key="2">
    <citation type="submission" date="2021-03" db="EMBL/GenBank/DDBJ databases">
        <title>Genome sequencing of Bifidobacterium imperatoris JCM 32708.</title>
        <authorList>
            <person name="Kim J."/>
        </authorList>
    </citation>
    <scope>NUCLEOTIDE SEQUENCE [LARGE SCALE GENOMIC DNA]</scope>
    <source>
        <strain evidence="6 8">JCM 32708</strain>
    </source>
</reference>
<dbReference type="EMBL" id="CP071591">
    <property type="protein sequence ID" value="QSY57442.1"/>
    <property type="molecule type" value="Genomic_DNA"/>
</dbReference>
<evidence type="ECO:0000313" key="6">
    <source>
        <dbReference type="EMBL" id="QSY57442.1"/>
    </source>
</evidence>
<dbReference type="GO" id="GO:0003688">
    <property type="term" value="F:DNA replication origin binding"/>
    <property type="evidence" value="ECO:0007669"/>
    <property type="project" value="TreeGrafter"/>
</dbReference>
<feature type="domain" description="AAA+ ATPase" evidence="4">
    <location>
        <begin position="50"/>
        <end position="187"/>
    </location>
</feature>
<dbReference type="InterPro" id="IPR003593">
    <property type="entry name" value="AAA+_ATPase"/>
</dbReference>
<dbReference type="GO" id="GO:0005886">
    <property type="term" value="C:plasma membrane"/>
    <property type="evidence" value="ECO:0007669"/>
    <property type="project" value="TreeGrafter"/>
</dbReference>
<dbReference type="InterPro" id="IPR013317">
    <property type="entry name" value="DnaA_dom"/>
</dbReference>
<dbReference type="Proteomes" id="UP000234855">
    <property type="component" value="Unassembled WGS sequence"/>
</dbReference>
<name>A0A2N5IRS4_9BIFI</name>
<dbReference type="GO" id="GO:0005524">
    <property type="term" value="F:ATP binding"/>
    <property type="evidence" value="ECO:0007669"/>
    <property type="project" value="UniProtKB-KW"/>
</dbReference>
<dbReference type="InterPro" id="IPR027417">
    <property type="entry name" value="P-loop_NTPase"/>
</dbReference>
<reference evidence="5 7" key="1">
    <citation type="submission" date="2017-07" db="EMBL/GenBank/DDBJ databases">
        <title>Bifidobacterium novel species.</title>
        <authorList>
            <person name="Lugli G.A."/>
            <person name="Milani C."/>
            <person name="Duranti S."/>
            <person name="Mangifesta M."/>
        </authorList>
    </citation>
    <scope>NUCLEOTIDE SEQUENCE [LARGE SCALE GENOMIC DNA]</scope>
    <source>
        <strain evidence="5 7">45</strain>
    </source>
</reference>
<evidence type="ECO:0000256" key="1">
    <source>
        <dbReference type="RuleBase" id="RU000577"/>
    </source>
</evidence>
<evidence type="ECO:0000259" key="4">
    <source>
        <dbReference type="SMART" id="SM00382"/>
    </source>
</evidence>
<gene>
    <name evidence="6" type="ORF">BLI708_09440</name>
    <name evidence="5" type="ORF">Tam1G_1238</name>
</gene>
<sequence length="460" mass="52686">MRCRATQHNNSTNDSEEWPDTKQTFGNFVVNTSNRAAKEQAQRICRLSSTASMLFLYGKSGLGKTHILNAVGNAITANDSELKMLYIAAEQFNKSCIQAQESTDYTETESFRSRFREADFLLIDDVQSISHQPTVLRMFSSIMQELKEANKHIIITSDVPAHKLNNLDSRTRNWFMEFMSLEIRKPELITRMTILLQLANQFSEDVPDTVFAYLADLYPNDIGSMKKAMIRVLVNARQWPAITLDRVQSLFANVKEPTMMIVKLEWTADMPSNSPYALDANHRGRMSRKDFHQAGEALSDFLNTVLETSTTVEWRNDYSAEIIPMINEEQECSASDDIHTNDVFELDEALFDDVDWKMQDALTLISDVQRIGQKGVMSIDFTDGSIQLQQHDVIRMNNRYALLNSVITHRDALTQIAGFRTGFMTVRTEKYVIPLNQHWLRDFNKGLEIALYAMRISQLS</sequence>
<dbReference type="PANTHER" id="PTHR30050:SF2">
    <property type="entry name" value="CHROMOSOMAL REPLICATION INITIATOR PROTEIN DNAA"/>
    <property type="match status" value="1"/>
</dbReference>
<comment type="similarity">
    <text evidence="2">Belongs to the DnaA family.</text>
</comment>
<evidence type="ECO:0000313" key="7">
    <source>
        <dbReference type="Proteomes" id="UP000234855"/>
    </source>
</evidence>
<proteinExistence type="inferred from homology"/>
<dbReference type="Proteomes" id="UP000663067">
    <property type="component" value="Chromosome"/>
</dbReference>
<dbReference type="InterPro" id="IPR020591">
    <property type="entry name" value="Chromosome_initiator_DnaA-like"/>
</dbReference>
<comment type="function">
    <text evidence="1">Plays an essential role in the initiation and regulation of chromosomal replication. ATP-DnaA binds to the origin of replication (oriC) to initiate formation of the DNA replication initiation complex once per cell cycle. Binds the DnaA box (a 9 base pair repeat at the origin) and separates the double-stranded (ds)DNA. Forms a right-handed helical filament on oriC DNA; dsDNA binds to the exterior of the filament while single-stranded (ss)DNA is stabiized in the filament's interior. The ATP-DnaA-oriC complex binds and stabilizes one strand of the AT-rich DNA unwinding element (DUE), permitting loading of DNA polymerase. After initiation quickly degrades to an ADP-DnaA complex that is not apt for DNA replication. Binds acidic phospholipids.</text>
</comment>
<keyword evidence="1 6" id="KW-0067">ATP-binding</keyword>
<keyword evidence="1" id="KW-0547">Nucleotide-binding</keyword>
<evidence type="ECO:0000313" key="5">
    <source>
        <dbReference type="EMBL" id="PLS24650.1"/>
    </source>
</evidence>
<protein>
    <recommendedName>
        <fullName evidence="1">Chromosomal replication initiator protein DnaA</fullName>
    </recommendedName>
</protein>
<dbReference type="Pfam" id="PF00308">
    <property type="entry name" value="Bac_DnaA"/>
    <property type="match status" value="1"/>
</dbReference>
<dbReference type="GO" id="GO:0006270">
    <property type="term" value="P:DNA replication initiation"/>
    <property type="evidence" value="ECO:0007669"/>
    <property type="project" value="TreeGrafter"/>
</dbReference>
<dbReference type="SUPFAM" id="SSF52540">
    <property type="entry name" value="P-loop containing nucleoside triphosphate hydrolases"/>
    <property type="match status" value="1"/>
</dbReference>
<dbReference type="CDD" id="cd00009">
    <property type="entry name" value="AAA"/>
    <property type="match status" value="1"/>
</dbReference>